<keyword evidence="3 6" id="KW-1015">Disulfide bond</keyword>
<dbReference type="PROSITE" id="PS51352">
    <property type="entry name" value="THIOREDOXIN_2"/>
    <property type="match status" value="1"/>
</dbReference>
<feature type="disulfide bond" description="Redox-active" evidence="6">
    <location>
        <begin position="40"/>
        <end position="43"/>
    </location>
</feature>
<dbReference type="GO" id="GO:0015035">
    <property type="term" value="F:protein-disulfide reductase activity"/>
    <property type="evidence" value="ECO:0007669"/>
    <property type="project" value="InterPro"/>
</dbReference>
<organism evidence="9 10">
    <name type="scientific">Natronomonas aquatica</name>
    <dbReference type="NCBI Taxonomy" id="2841590"/>
    <lineage>
        <taxon>Archaea</taxon>
        <taxon>Methanobacteriati</taxon>
        <taxon>Methanobacteriota</taxon>
        <taxon>Stenosarchaea group</taxon>
        <taxon>Halobacteria</taxon>
        <taxon>Halobacteriales</taxon>
        <taxon>Natronomonadaceae</taxon>
        <taxon>Natronomonas</taxon>
    </lineage>
</organism>
<evidence type="ECO:0000259" key="8">
    <source>
        <dbReference type="PROSITE" id="PS51352"/>
    </source>
</evidence>
<feature type="site" description="Contributes to redox potential value" evidence="5">
    <location>
        <position position="42"/>
    </location>
</feature>
<evidence type="ECO:0000313" key="9">
    <source>
        <dbReference type="EMBL" id="MCQ4332039.1"/>
    </source>
</evidence>
<dbReference type="InterPro" id="IPR005746">
    <property type="entry name" value="Thioredoxin"/>
</dbReference>
<dbReference type="PANTHER" id="PTHR45663:SF11">
    <property type="entry name" value="GEO12009P1"/>
    <property type="match status" value="1"/>
</dbReference>
<dbReference type="NCBIfam" id="TIGR01068">
    <property type="entry name" value="thioredoxin"/>
    <property type="match status" value="1"/>
</dbReference>
<dbReference type="PANTHER" id="PTHR45663">
    <property type="entry name" value="GEO12009P1"/>
    <property type="match status" value="1"/>
</dbReference>
<gene>
    <name evidence="9" type="primary">trxA</name>
    <name evidence="9" type="ORF">KM295_00775</name>
</gene>
<feature type="domain" description="Thioredoxin" evidence="8">
    <location>
        <begin position="2"/>
        <end position="114"/>
    </location>
</feature>
<dbReference type="Proteomes" id="UP001139494">
    <property type="component" value="Unassembled WGS sequence"/>
</dbReference>
<dbReference type="PRINTS" id="PR00421">
    <property type="entry name" value="THIOREDOXIN"/>
</dbReference>
<feature type="compositionally biased region" description="Low complexity" evidence="7">
    <location>
        <begin position="1"/>
        <end position="13"/>
    </location>
</feature>
<evidence type="ECO:0000256" key="7">
    <source>
        <dbReference type="SAM" id="MobiDB-lite"/>
    </source>
</evidence>
<dbReference type="EMBL" id="JAHLKM010000001">
    <property type="protein sequence ID" value="MCQ4332039.1"/>
    <property type="molecule type" value="Genomic_DNA"/>
</dbReference>
<name>A0A9R1D377_9EURY</name>
<keyword evidence="1" id="KW-0813">Transport</keyword>
<keyword evidence="10" id="KW-1185">Reference proteome</keyword>
<feature type="active site" description="Nucleophile" evidence="5">
    <location>
        <position position="43"/>
    </location>
</feature>
<feature type="site" description="Contributes to redox potential value" evidence="5">
    <location>
        <position position="41"/>
    </location>
</feature>
<dbReference type="InterPro" id="IPR036249">
    <property type="entry name" value="Thioredoxin-like_sf"/>
</dbReference>
<dbReference type="Gene3D" id="3.40.30.10">
    <property type="entry name" value="Glutaredoxin"/>
    <property type="match status" value="1"/>
</dbReference>
<evidence type="ECO:0000313" key="10">
    <source>
        <dbReference type="Proteomes" id="UP001139494"/>
    </source>
</evidence>
<dbReference type="InterPro" id="IPR013766">
    <property type="entry name" value="Thioredoxin_domain"/>
</dbReference>
<feature type="region of interest" description="Disordered" evidence="7">
    <location>
        <begin position="1"/>
        <end position="21"/>
    </location>
</feature>
<dbReference type="CDD" id="cd02947">
    <property type="entry name" value="TRX_family"/>
    <property type="match status" value="1"/>
</dbReference>
<dbReference type="PROSITE" id="PS00194">
    <property type="entry name" value="THIOREDOXIN_1"/>
    <property type="match status" value="1"/>
</dbReference>
<evidence type="ECO:0000256" key="4">
    <source>
        <dbReference type="ARBA" id="ARBA00023284"/>
    </source>
</evidence>
<dbReference type="Pfam" id="PF00085">
    <property type="entry name" value="Thioredoxin"/>
    <property type="match status" value="1"/>
</dbReference>
<keyword evidence="2" id="KW-0249">Electron transport</keyword>
<protein>
    <submittedName>
        <fullName evidence="9">Thioredoxin</fullName>
    </submittedName>
</protein>
<reference evidence="9" key="1">
    <citation type="journal article" date="2023" name="Front. Microbiol.">
        <title>Genomic-based phylogenetic and metabolic analyses of the genus Natronomonas, and description of Natronomonas aquatica sp. nov.</title>
        <authorList>
            <person name="Garcia-Roldan A."/>
            <person name="Duran-Viseras A."/>
            <person name="de la Haba R.R."/>
            <person name="Corral P."/>
            <person name="Sanchez-Porro C."/>
            <person name="Ventosa A."/>
        </authorList>
    </citation>
    <scope>NUCLEOTIDE SEQUENCE</scope>
    <source>
        <strain evidence="9">F2-12</strain>
    </source>
</reference>
<dbReference type="RefSeq" id="WP_256027949.1">
    <property type="nucleotide sequence ID" value="NZ_JAHLKM010000001.1"/>
</dbReference>
<sequence>MSSEIEPIPSEPIQLTDESDLESAVSTHEVVLVDFYADWCGPCRMMEPTIEALAAETDAAVLKVDVDRFQGLAGQYGVQGIPALLLFADGDLVERFVGVQQADDLKQAIVQQTG</sequence>
<evidence type="ECO:0000256" key="3">
    <source>
        <dbReference type="ARBA" id="ARBA00023157"/>
    </source>
</evidence>
<evidence type="ECO:0000256" key="1">
    <source>
        <dbReference type="ARBA" id="ARBA00022448"/>
    </source>
</evidence>
<proteinExistence type="predicted"/>
<evidence type="ECO:0000256" key="5">
    <source>
        <dbReference type="PIRSR" id="PIRSR000077-1"/>
    </source>
</evidence>
<dbReference type="InterPro" id="IPR017937">
    <property type="entry name" value="Thioredoxin_CS"/>
</dbReference>
<feature type="site" description="Contributes to redox potential value" evidence="5">
    <location>
        <position position="34"/>
    </location>
</feature>
<dbReference type="AlphaFoldDB" id="A0A9R1D377"/>
<dbReference type="SUPFAM" id="SSF52833">
    <property type="entry name" value="Thioredoxin-like"/>
    <property type="match status" value="1"/>
</dbReference>
<dbReference type="GO" id="GO:0005737">
    <property type="term" value="C:cytoplasm"/>
    <property type="evidence" value="ECO:0007669"/>
    <property type="project" value="TreeGrafter"/>
</dbReference>
<accession>A0A9R1D377</accession>
<feature type="active site" description="Nucleophile" evidence="5">
    <location>
        <position position="40"/>
    </location>
</feature>
<comment type="caution">
    <text evidence="9">The sequence shown here is derived from an EMBL/GenBank/DDBJ whole genome shotgun (WGS) entry which is preliminary data.</text>
</comment>
<keyword evidence="4 6" id="KW-0676">Redox-active center</keyword>
<evidence type="ECO:0000256" key="2">
    <source>
        <dbReference type="ARBA" id="ARBA00022982"/>
    </source>
</evidence>
<dbReference type="PIRSF" id="PIRSF000077">
    <property type="entry name" value="Thioredoxin"/>
    <property type="match status" value="1"/>
</dbReference>
<evidence type="ECO:0000256" key="6">
    <source>
        <dbReference type="PIRSR" id="PIRSR000077-4"/>
    </source>
</evidence>